<gene>
    <name evidence="4" type="ORF">FSB_LOCUS14415</name>
</gene>
<reference evidence="4" key="1">
    <citation type="submission" date="2018-02" db="EMBL/GenBank/DDBJ databases">
        <authorList>
            <person name="Cohen D.B."/>
            <person name="Kent A.D."/>
        </authorList>
    </citation>
    <scope>NUCLEOTIDE SEQUENCE</scope>
</reference>
<dbReference type="AlphaFoldDB" id="A0A2N9FH72"/>
<evidence type="ECO:0000259" key="3">
    <source>
        <dbReference type="PROSITE" id="PS50181"/>
    </source>
</evidence>
<dbReference type="SUPFAM" id="SSF81383">
    <property type="entry name" value="F-box domain"/>
    <property type="match status" value="1"/>
</dbReference>
<dbReference type="Gene3D" id="1.20.1280.50">
    <property type="match status" value="1"/>
</dbReference>
<dbReference type="FunFam" id="1.20.1280.50:FF:000030">
    <property type="entry name" value="F-box/kelch-repeat protein At3g61590"/>
    <property type="match status" value="1"/>
</dbReference>
<dbReference type="InterPro" id="IPR011043">
    <property type="entry name" value="Gal_Oxase/kelch_b-propeller"/>
</dbReference>
<evidence type="ECO:0000256" key="2">
    <source>
        <dbReference type="ARBA" id="ARBA00022786"/>
    </source>
</evidence>
<sequence>MEWETHWIDDKVVDIKEKAGVMDLYSGLSGEDVKENNSISIDTFLPIDLFEQVLAYLPISSILRAGAVCKKWNAIVHSRRFSQNISSILSRKPWYFMFTSPDSYKPIRNAYDPIGYAYDPMIKKWYNFELPCDGTCICFIASSCGLICFMDNDTRSQLYVCNPITKISEKFEMPRCLIFSDYNALAISVDRSSHRYTIANVMSKRAPDDFGHWILSIHIFCSKAMMWESPVTETLMGYRGGNECVICDGVLYFLIYYITGLDLIGNPHGLLTYNLSSQCSSCVSMNSLIPLPCTLTCGRLMNLQNKIVLVGGIGEQDQPGSIKGIGIWVLKGMDWEEVSHMPSKYFQGLGNFDKVFASSGFDDLIYIQSYEAPSLVMFNMKLKDWKWSRNCPVSKKFPPHSFTGFCFEPRLELLPLGMATGQVFCKDPIPRLYPKPAASLLFF</sequence>
<evidence type="ECO:0000313" key="4">
    <source>
        <dbReference type="EMBL" id="SPC86533.1"/>
    </source>
</evidence>
<organism evidence="4">
    <name type="scientific">Fagus sylvatica</name>
    <name type="common">Beechnut</name>
    <dbReference type="NCBI Taxonomy" id="28930"/>
    <lineage>
        <taxon>Eukaryota</taxon>
        <taxon>Viridiplantae</taxon>
        <taxon>Streptophyta</taxon>
        <taxon>Embryophyta</taxon>
        <taxon>Tracheophyta</taxon>
        <taxon>Spermatophyta</taxon>
        <taxon>Magnoliopsida</taxon>
        <taxon>eudicotyledons</taxon>
        <taxon>Gunneridae</taxon>
        <taxon>Pentapetalae</taxon>
        <taxon>rosids</taxon>
        <taxon>fabids</taxon>
        <taxon>Fagales</taxon>
        <taxon>Fagaceae</taxon>
        <taxon>Fagus</taxon>
    </lineage>
</organism>
<dbReference type="PROSITE" id="PS50181">
    <property type="entry name" value="FBOX"/>
    <property type="match status" value="1"/>
</dbReference>
<comment type="pathway">
    <text evidence="1">Protein modification; protein ubiquitination.</text>
</comment>
<feature type="domain" description="F-box" evidence="3">
    <location>
        <begin position="45"/>
        <end position="85"/>
    </location>
</feature>
<keyword evidence="2" id="KW-0833">Ubl conjugation pathway</keyword>
<dbReference type="Pfam" id="PF00646">
    <property type="entry name" value="F-box"/>
    <property type="match status" value="1"/>
</dbReference>
<accession>A0A2N9FH72</accession>
<name>A0A2N9FH72_FAGSY</name>
<proteinExistence type="predicted"/>
<dbReference type="EMBL" id="OIVN01000857">
    <property type="protein sequence ID" value="SPC86533.1"/>
    <property type="molecule type" value="Genomic_DNA"/>
</dbReference>
<evidence type="ECO:0000256" key="1">
    <source>
        <dbReference type="ARBA" id="ARBA00004906"/>
    </source>
</evidence>
<dbReference type="SUPFAM" id="SSF50965">
    <property type="entry name" value="Galactose oxidase, central domain"/>
    <property type="match status" value="1"/>
</dbReference>
<dbReference type="InterPro" id="IPR036047">
    <property type="entry name" value="F-box-like_dom_sf"/>
</dbReference>
<dbReference type="InterPro" id="IPR045048">
    <property type="entry name" value="FBXO31/39"/>
</dbReference>
<dbReference type="SMART" id="SM00256">
    <property type="entry name" value="FBOX"/>
    <property type="match status" value="1"/>
</dbReference>
<dbReference type="InterPro" id="IPR001810">
    <property type="entry name" value="F-box_dom"/>
</dbReference>
<dbReference type="PANTHER" id="PTHR10706">
    <property type="entry name" value="F-BOX FAMILY PROTEIN"/>
    <property type="match status" value="1"/>
</dbReference>
<protein>
    <recommendedName>
        <fullName evidence="3">F-box domain-containing protein</fullName>
    </recommendedName>
</protein>
<dbReference type="PANTHER" id="PTHR10706:SF130">
    <property type="entry name" value="F-BOX ONLY PROTEIN 31"/>
    <property type="match status" value="1"/>
</dbReference>